<keyword evidence="3" id="KW-1185">Reference proteome</keyword>
<accession>A0ABR2AC81</accession>
<dbReference type="Proteomes" id="UP001396334">
    <property type="component" value="Unassembled WGS sequence"/>
</dbReference>
<dbReference type="EMBL" id="JBBPBN010000274">
    <property type="protein sequence ID" value="KAK8490778.1"/>
    <property type="molecule type" value="Genomic_DNA"/>
</dbReference>
<protein>
    <submittedName>
        <fullName evidence="2">Uncharacterized protein</fullName>
    </submittedName>
</protein>
<name>A0ABR2AC81_9ROSI</name>
<comment type="caution">
    <text evidence="2">The sequence shown here is derived from an EMBL/GenBank/DDBJ whole genome shotgun (WGS) entry which is preliminary data.</text>
</comment>
<organism evidence="2 3">
    <name type="scientific">Hibiscus sabdariffa</name>
    <name type="common">roselle</name>
    <dbReference type="NCBI Taxonomy" id="183260"/>
    <lineage>
        <taxon>Eukaryota</taxon>
        <taxon>Viridiplantae</taxon>
        <taxon>Streptophyta</taxon>
        <taxon>Embryophyta</taxon>
        <taxon>Tracheophyta</taxon>
        <taxon>Spermatophyta</taxon>
        <taxon>Magnoliopsida</taxon>
        <taxon>eudicotyledons</taxon>
        <taxon>Gunneridae</taxon>
        <taxon>Pentapetalae</taxon>
        <taxon>rosids</taxon>
        <taxon>malvids</taxon>
        <taxon>Malvales</taxon>
        <taxon>Malvaceae</taxon>
        <taxon>Malvoideae</taxon>
        <taxon>Hibiscus</taxon>
    </lineage>
</organism>
<reference evidence="2 3" key="1">
    <citation type="journal article" date="2024" name="G3 (Bethesda)">
        <title>Genome assembly of Hibiscus sabdariffa L. provides insights into metabolisms of medicinal natural products.</title>
        <authorList>
            <person name="Kim T."/>
        </authorList>
    </citation>
    <scope>NUCLEOTIDE SEQUENCE [LARGE SCALE GENOMIC DNA]</scope>
    <source>
        <strain evidence="2">TK-2024</strain>
        <tissue evidence="2">Old leaves</tissue>
    </source>
</reference>
<feature type="region of interest" description="Disordered" evidence="1">
    <location>
        <begin position="1"/>
        <end position="88"/>
    </location>
</feature>
<sequence length="88" mass="8785">MPADSASDGPPIPDEPAEAHAPVSDLVAPAVAAPVTKAPSAPVAETDADNMRNPLAPSEAADLVEDAVDAPLDPQNSETASDRLAGPH</sequence>
<evidence type="ECO:0000313" key="2">
    <source>
        <dbReference type="EMBL" id="KAK8490778.1"/>
    </source>
</evidence>
<gene>
    <name evidence="2" type="ORF">V6N11_072862</name>
</gene>
<evidence type="ECO:0000256" key="1">
    <source>
        <dbReference type="SAM" id="MobiDB-lite"/>
    </source>
</evidence>
<feature type="compositionally biased region" description="Low complexity" evidence="1">
    <location>
        <begin position="21"/>
        <end position="44"/>
    </location>
</feature>
<evidence type="ECO:0000313" key="3">
    <source>
        <dbReference type="Proteomes" id="UP001396334"/>
    </source>
</evidence>
<proteinExistence type="predicted"/>